<organism evidence="2 3">
    <name type="scientific">Agaricus bisporus var. burnettii</name>
    <dbReference type="NCBI Taxonomy" id="192524"/>
    <lineage>
        <taxon>Eukaryota</taxon>
        <taxon>Fungi</taxon>
        <taxon>Dikarya</taxon>
        <taxon>Basidiomycota</taxon>
        <taxon>Agaricomycotina</taxon>
        <taxon>Agaricomycetes</taxon>
        <taxon>Agaricomycetidae</taxon>
        <taxon>Agaricales</taxon>
        <taxon>Agaricineae</taxon>
        <taxon>Agaricaceae</taxon>
        <taxon>Agaricus</taxon>
    </lineage>
</organism>
<comment type="caution">
    <text evidence="2">The sequence shown here is derived from an EMBL/GenBank/DDBJ whole genome shotgun (WGS) entry which is preliminary data.</text>
</comment>
<evidence type="ECO:0000313" key="3">
    <source>
        <dbReference type="Proteomes" id="UP000629468"/>
    </source>
</evidence>
<dbReference type="Proteomes" id="UP000629468">
    <property type="component" value="Unassembled WGS sequence"/>
</dbReference>
<accession>A0A8H7KIF1</accession>
<proteinExistence type="predicted"/>
<feature type="region of interest" description="Disordered" evidence="1">
    <location>
        <begin position="1"/>
        <end position="21"/>
    </location>
</feature>
<gene>
    <name evidence="2" type="ORF">Agabi119p4_3754</name>
</gene>
<protein>
    <submittedName>
        <fullName evidence="2">Uncharacterized protein</fullName>
    </submittedName>
</protein>
<evidence type="ECO:0000313" key="2">
    <source>
        <dbReference type="EMBL" id="KAF7777682.1"/>
    </source>
</evidence>
<reference evidence="2 3" key="1">
    <citation type="journal article" name="Sci. Rep.">
        <title>Telomere-to-telomere assembled and centromere annotated genomes of the two main subspecies of the button mushroom Agaricus bisporus reveal especially polymorphic chromosome ends.</title>
        <authorList>
            <person name="Sonnenberg A.S.M."/>
            <person name="Sedaghat-Telgerd N."/>
            <person name="Lavrijssen B."/>
            <person name="Ohm R.A."/>
            <person name="Hendrickx P.M."/>
            <person name="Scholtmeijer K."/>
            <person name="Baars J.J.P."/>
            <person name="van Peer A."/>
        </authorList>
    </citation>
    <scope>NUCLEOTIDE SEQUENCE [LARGE SCALE GENOMIC DNA]</scope>
    <source>
        <strain evidence="2 3">H119_p4</strain>
    </source>
</reference>
<name>A0A8H7KIF1_AGABI</name>
<dbReference type="AlphaFoldDB" id="A0A8H7KIF1"/>
<feature type="compositionally biased region" description="Low complexity" evidence="1">
    <location>
        <begin position="1"/>
        <end position="20"/>
    </location>
</feature>
<evidence type="ECO:0000256" key="1">
    <source>
        <dbReference type="SAM" id="MobiDB-lite"/>
    </source>
</evidence>
<sequence length="79" mass="8563">MMFGSPHSPHSPTSTASPSPDRAVDALLVTASRLWLCMDIGRPKSMAWACSKAALFASRSHMFASRPDVRIVGFQDSAR</sequence>
<dbReference type="EMBL" id="JABXXO010000005">
    <property type="protein sequence ID" value="KAF7777682.1"/>
    <property type="molecule type" value="Genomic_DNA"/>
</dbReference>